<gene>
    <name evidence="2" type="ORF">IT779_29890</name>
</gene>
<dbReference type="AlphaFoldDB" id="A0A931IH56"/>
<feature type="chain" id="PRO_5038002542" description="Secreted protein" evidence="1">
    <location>
        <begin position="35"/>
        <end position="158"/>
    </location>
</feature>
<proteinExistence type="predicted"/>
<keyword evidence="1" id="KW-0732">Signal</keyword>
<comment type="caution">
    <text evidence="2">The sequence shown here is derived from an EMBL/GenBank/DDBJ whole genome shotgun (WGS) entry which is preliminary data.</text>
</comment>
<feature type="signal peptide" evidence="1">
    <location>
        <begin position="1"/>
        <end position="34"/>
    </location>
</feature>
<protein>
    <recommendedName>
        <fullName evidence="4">Secreted protein</fullName>
    </recommendedName>
</protein>
<dbReference type="Proteomes" id="UP000655751">
    <property type="component" value="Unassembled WGS sequence"/>
</dbReference>
<organism evidence="2 3">
    <name type="scientific">Nocardia bovistercoris</name>
    <dbReference type="NCBI Taxonomy" id="2785916"/>
    <lineage>
        <taxon>Bacteria</taxon>
        <taxon>Bacillati</taxon>
        <taxon>Actinomycetota</taxon>
        <taxon>Actinomycetes</taxon>
        <taxon>Mycobacteriales</taxon>
        <taxon>Nocardiaceae</taxon>
        <taxon>Nocardia</taxon>
    </lineage>
</organism>
<keyword evidence="3" id="KW-1185">Reference proteome</keyword>
<reference evidence="2" key="1">
    <citation type="submission" date="2020-11" db="EMBL/GenBank/DDBJ databases">
        <title>Nocardia NEAU-351.nov., a novel actinomycete isolated from the cow dung.</title>
        <authorList>
            <person name="Zhang X."/>
        </authorList>
    </citation>
    <scope>NUCLEOTIDE SEQUENCE</scope>
    <source>
        <strain evidence="2">NEAU-351</strain>
    </source>
</reference>
<evidence type="ECO:0000313" key="3">
    <source>
        <dbReference type="Proteomes" id="UP000655751"/>
    </source>
</evidence>
<evidence type="ECO:0008006" key="4">
    <source>
        <dbReference type="Google" id="ProtNLM"/>
    </source>
</evidence>
<sequence>MFGIIRGAGRTARAAVGVLAATTAVLLTPATAQAGPGPVIPPEAVNPETGYVSITEATLTGYPYVGMYISVKGASNVPLWCTYQLFDWDDWRDLDGGPQPLTVKPQGATAFTIGEYVQGVPNHDHSALVHCGGGRPGHVTYAEIYYSTNRTNMGPSIH</sequence>
<name>A0A931IH56_9NOCA</name>
<dbReference type="EMBL" id="JADMLG010000015">
    <property type="protein sequence ID" value="MBH0780493.1"/>
    <property type="molecule type" value="Genomic_DNA"/>
</dbReference>
<evidence type="ECO:0000256" key="1">
    <source>
        <dbReference type="SAM" id="SignalP"/>
    </source>
</evidence>
<accession>A0A931IH56</accession>
<dbReference type="RefSeq" id="WP_196152795.1">
    <property type="nucleotide sequence ID" value="NZ_JADMLG010000015.1"/>
</dbReference>
<evidence type="ECO:0000313" key="2">
    <source>
        <dbReference type="EMBL" id="MBH0780493.1"/>
    </source>
</evidence>